<sequence length="558" mass="61896">MLGRHCRRRASILRALFRLIDLDSAQLNLRLAQLTLALSISGNNLLNICKLIFKISRSESNDVLFQNNSIIDSLLRVLRFEDVLLSGEAVLYCVGTLKFLSGNSAVLRLLLAKDCVGVATVLLQKLHPLAQPDHTQINITGHILVQLTATLRNLSDLPEARPLFISHGSLAELCQVLIHHQGDQDLCTNIARVFSKLSSYSECCLALAQVPGCCALFIELLSKHQQKQDLVVRVLFTLGNLTSRSNESRELLFTAKGCMAVLLGLYRTYRGKGHPPPACIPDAPPAKEPRNPHSFGMDSQESEDVLVKLVRVLANMAIHPAVGPSLASNTQLVEALMEMLDLRTMPESEELLVNVAATINNLSFYQDDGSVVRDRALTVARLVLKLLLSPNTDGMLEATRVFGNLSQSREVRDFILQNKVHQIVVTLLDSKSPEVCFSACGVITNLALDPANRTTLTQEGVHTKLADCLRDFGPVDWQLAGLVCRTLWNLSEDSGTGTEMDHRERVALQEVLSNYLDREEALQWTAGDAMRDFHQACWEMEFLPVAQRLRSRIQAQID</sequence>
<evidence type="ECO:0000313" key="2">
    <source>
        <dbReference type="Proteomes" id="UP001557470"/>
    </source>
</evidence>
<dbReference type="InterPro" id="IPR038905">
    <property type="entry name" value="ARMC2"/>
</dbReference>
<dbReference type="InterPro" id="IPR016024">
    <property type="entry name" value="ARM-type_fold"/>
</dbReference>
<gene>
    <name evidence="1" type="ORF">UPYG_G00256390</name>
</gene>
<accession>A0ABD0W8G9</accession>
<name>A0ABD0W8G9_UMBPY</name>
<protein>
    <recommendedName>
        <fullName evidence="3">Armadillo repeat-containing protein 2</fullName>
    </recommendedName>
</protein>
<comment type="caution">
    <text evidence="1">The sequence shown here is derived from an EMBL/GenBank/DDBJ whole genome shotgun (WGS) entry which is preliminary data.</text>
</comment>
<dbReference type="PANTHER" id="PTHR21356">
    <property type="entry name" value="ARMADILLO REPEAT CONTAINING 2"/>
    <property type="match status" value="1"/>
</dbReference>
<keyword evidence="2" id="KW-1185">Reference proteome</keyword>
<reference evidence="1 2" key="1">
    <citation type="submission" date="2024-06" db="EMBL/GenBank/DDBJ databases">
        <authorList>
            <person name="Pan Q."/>
            <person name="Wen M."/>
            <person name="Jouanno E."/>
            <person name="Zahm M."/>
            <person name="Klopp C."/>
            <person name="Cabau C."/>
            <person name="Louis A."/>
            <person name="Berthelot C."/>
            <person name="Parey E."/>
            <person name="Roest Crollius H."/>
            <person name="Montfort J."/>
            <person name="Robinson-Rechavi M."/>
            <person name="Bouchez O."/>
            <person name="Lampietro C."/>
            <person name="Lopez Roques C."/>
            <person name="Donnadieu C."/>
            <person name="Postlethwait J."/>
            <person name="Bobe J."/>
            <person name="Verreycken H."/>
            <person name="Guiguen Y."/>
        </authorList>
    </citation>
    <scope>NUCLEOTIDE SEQUENCE [LARGE SCALE GENOMIC DNA]</scope>
    <source>
        <strain evidence="1">Up_M1</strain>
        <tissue evidence="1">Testis</tissue>
    </source>
</reference>
<dbReference type="Gene3D" id="1.25.10.10">
    <property type="entry name" value="Leucine-rich Repeat Variant"/>
    <property type="match status" value="2"/>
</dbReference>
<dbReference type="InterPro" id="IPR011989">
    <property type="entry name" value="ARM-like"/>
</dbReference>
<dbReference type="EMBL" id="JAGEUA010000008">
    <property type="protein sequence ID" value="KAL0967749.1"/>
    <property type="molecule type" value="Genomic_DNA"/>
</dbReference>
<evidence type="ECO:0008006" key="3">
    <source>
        <dbReference type="Google" id="ProtNLM"/>
    </source>
</evidence>
<organism evidence="1 2">
    <name type="scientific">Umbra pygmaea</name>
    <name type="common">Eastern mudminnow</name>
    <dbReference type="NCBI Taxonomy" id="75934"/>
    <lineage>
        <taxon>Eukaryota</taxon>
        <taxon>Metazoa</taxon>
        <taxon>Chordata</taxon>
        <taxon>Craniata</taxon>
        <taxon>Vertebrata</taxon>
        <taxon>Euteleostomi</taxon>
        <taxon>Actinopterygii</taxon>
        <taxon>Neopterygii</taxon>
        <taxon>Teleostei</taxon>
        <taxon>Protacanthopterygii</taxon>
        <taxon>Esociformes</taxon>
        <taxon>Umbridae</taxon>
        <taxon>Umbra</taxon>
    </lineage>
</organism>
<dbReference type="InterPro" id="IPR000225">
    <property type="entry name" value="Armadillo"/>
</dbReference>
<dbReference type="PANTHER" id="PTHR21356:SF1">
    <property type="entry name" value="ARMADILLO REPEAT-CONTAINING PROTEIN 2"/>
    <property type="match status" value="1"/>
</dbReference>
<dbReference type="SMART" id="SM00185">
    <property type="entry name" value="ARM"/>
    <property type="match status" value="5"/>
</dbReference>
<dbReference type="AlphaFoldDB" id="A0ABD0W8G9"/>
<dbReference type="SUPFAM" id="SSF48371">
    <property type="entry name" value="ARM repeat"/>
    <property type="match status" value="2"/>
</dbReference>
<evidence type="ECO:0000313" key="1">
    <source>
        <dbReference type="EMBL" id="KAL0967749.1"/>
    </source>
</evidence>
<proteinExistence type="predicted"/>
<dbReference type="Proteomes" id="UP001557470">
    <property type="component" value="Unassembled WGS sequence"/>
</dbReference>